<accession>A0ABS4GHP5</accession>
<gene>
    <name evidence="1" type="ORF">J2Z76_002929</name>
</gene>
<protein>
    <submittedName>
        <fullName evidence="1">Uncharacterized protein</fullName>
    </submittedName>
</protein>
<organism evidence="1 2">
    <name type="scientific">Sedimentibacter acidaminivorans</name>
    <dbReference type="NCBI Taxonomy" id="913099"/>
    <lineage>
        <taxon>Bacteria</taxon>
        <taxon>Bacillati</taxon>
        <taxon>Bacillota</taxon>
        <taxon>Tissierellia</taxon>
        <taxon>Sedimentibacter</taxon>
    </lineage>
</organism>
<keyword evidence="2" id="KW-1185">Reference proteome</keyword>
<dbReference type="Proteomes" id="UP001519342">
    <property type="component" value="Unassembled WGS sequence"/>
</dbReference>
<proteinExistence type="predicted"/>
<reference evidence="1 2" key="1">
    <citation type="submission" date="2021-03" db="EMBL/GenBank/DDBJ databases">
        <title>Genomic Encyclopedia of Type Strains, Phase IV (KMG-IV): sequencing the most valuable type-strain genomes for metagenomic binning, comparative biology and taxonomic classification.</title>
        <authorList>
            <person name="Goeker M."/>
        </authorList>
    </citation>
    <scope>NUCLEOTIDE SEQUENCE [LARGE SCALE GENOMIC DNA]</scope>
    <source>
        <strain evidence="1 2">DSM 24004</strain>
    </source>
</reference>
<evidence type="ECO:0000313" key="1">
    <source>
        <dbReference type="EMBL" id="MBP1927057.1"/>
    </source>
</evidence>
<sequence>MKVIQYKTIQFYMFHWNISSNIVKLAAMGNLEISPKYQEL</sequence>
<name>A0ABS4GHP5_9FIRM</name>
<evidence type="ECO:0000313" key="2">
    <source>
        <dbReference type="Proteomes" id="UP001519342"/>
    </source>
</evidence>
<comment type="caution">
    <text evidence="1">The sequence shown here is derived from an EMBL/GenBank/DDBJ whole genome shotgun (WGS) entry which is preliminary data.</text>
</comment>
<dbReference type="EMBL" id="JAGGKS010000009">
    <property type="protein sequence ID" value="MBP1927057.1"/>
    <property type="molecule type" value="Genomic_DNA"/>
</dbReference>